<proteinExistence type="predicted"/>
<dbReference type="AlphaFoldDB" id="A0A1N7MKV6"/>
<accession>A0A1N7MKV6</accession>
<evidence type="ECO:0000313" key="1">
    <source>
        <dbReference type="EMBL" id="SIS86652.1"/>
    </source>
</evidence>
<evidence type="ECO:0000313" key="2">
    <source>
        <dbReference type="Proteomes" id="UP000185999"/>
    </source>
</evidence>
<protein>
    <submittedName>
        <fullName evidence="1">Uncharacterized protein</fullName>
    </submittedName>
</protein>
<gene>
    <name evidence="1" type="ORF">SAMN05421760_106151</name>
</gene>
<keyword evidence="2" id="KW-1185">Reference proteome</keyword>
<sequence>MLAIFVIKTQYLTSKTYEPFIAGCVASGNATPEQCTCLSDYVHKRYSDNEVQAVMDNRLGDALSQRKVEQDILRGSQLCANEQ</sequence>
<organism evidence="1 2">
    <name type="scientific">Neptunomonas antarctica</name>
    <dbReference type="NCBI Taxonomy" id="619304"/>
    <lineage>
        <taxon>Bacteria</taxon>
        <taxon>Pseudomonadati</taxon>
        <taxon>Pseudomonadota</taxon>
        <taxon>Gammaproteobacteria</taxon>
        <taxon>Oceanospirillales</taxon>
        <taxon>Oceanospirillaceae</taxon>
        <taxon>Neptunomonas</taxon>
    </lineage>
</organism>
<name>A0A1N7MKV6_9GAMM</name>
<dbReference type="EMBL" id="FTOE01000006">
    <property type="protein sequence ID" value="SIS86652.1"/>
    <property type="molecule type" value="Genomic_DNA"/>
</dbReference>
<reference evidence="2" key="1">
    <citation type="submission" date="2017-01" db="EMBL/GenBank/DDBJ databases">
        <authorList>
            <person name="Varghese N."/>
            <person name="Submissions S."/>
        </authorList>
    </citation>
    <scope>NUCLEOTIDE SEQUENCE [LARGE SCALE GENOMIC DNA]</scope>
    <source>
        <strain evidence="2">DSM 22306</strain>
    </source>
</reference>
<dbReference type="Proteomes" id="UP000185999">
    <property type="component" value="Unassembled WGS sequence"/>
</dbReference>